<keyword evidence="9" id="KW-1185">Reference proteome</keyword>
<dbReference type="CDD" id="cd02440">
    <property type="entry name" value="AdoMet_MTases"/>
    <property type="match status" value="1"/>
</dbReference>
<keyword evidence="4 7" id="KW-0489">Methyltransferase</keyword>
<name>A0ABV2THQ6_9RHOO</name>
<dbReference type="GO" id="GO:0004719">
    <property type="term" value="F:protein-L-isoaspartate (D-aspartate) O-methyltransferase activity"/>
    <property type="evidence" value="ECO:0007669"/>
    <property type="project" value="UniProtKB-EC"/>
</dbReference>
<comment type="catalytic activity">
    <reaction evidence="7">
        <text>[protein]-L-isoaspartate + S-adenosyl-L-methionine = [protein]-L-isoaspartate alpha-methyl ester + S-adenosyl-L-homocysteine</text>
        <dbReference type="Rhea" id="RHEA:12705"/>
        <dbReference type="Rhea" id="RHEA-COMP:12143"/>
        <dbReference type="Rhea" id="RHEA-COMP:12144"/>
        <dbReference type="ChEBI" id="CHEBI:57856"/>
        <dbReference type="ChEBI" id="CHEBI:59789"/>
        <dbReference type="ChEBI" id="CHEBI:90596"/>
        <dbReference type="ChEBI" id="CHEBI:90598"/>
        <dbReference type="EC" id="2.1.1.77"/>
    </reaction>
</comment>
<evidence type="ECO:0000256" key="5">
    <source>
        <dbReference type="ARBA" id="ARBA00022679"/>
    </source>
</evidence>
<keyword evidence="5 7" id="KW-0808">Transferase</keyword>
<dbReference type="RefSeq" id="WP_354599905.1">
    <property type="nucleotide sequence ID" value="NZ_JBEWZI010000003.1"/>
</dbReference>
<proteinExistence type="inferred from homology"/>
<comment type="similarity">
    <text evidence="2 7">Belongs to the methyltransferase superfamily. L-isoaspartyl/D-aspartyl protein methyltransferase family.</text>
</comment>
<dbReference type="GO" id="GO:0032259">
    <property type="term" value="P:methylation"/>
    <property type="evidence" value="ECO:0007669"/>
    <property type="project" value="UniProtKB-KW"/>
</dbReference>
<evidence type="ECO:0000313" key="9">
    <source>
        <dbReference type="Proteomes" id="UP001549691"/>
    </source>
</evidence>
<dbReference type="Pfam" id="PF01135">
    <property type="entry name" value="PCMT"/>
    <property type="match status" value="1"/>
</dbReference>
<dbReference type="EMBL" id="JBEWZI010000003">
    <property type="protein sequence ID" value="MET7013445.1"/>
    <property type="molecule type" value="Genomic_DNA"/>
</dbReference>
<sequence>MDDGKLARMRQWMLTEIAVETACVREQIGKAQLDPQVMDVMGEVPRHVFVPAAFQAEAYLNQPVPIGCGKTISQPFIVALMTDLLDIHSTDSVLEIGTGLGYQTAVLSRLARQVYSVERLAGLAREARQRLDSLGYANIQTRVGDGYLGWPEHAPFDRIMVTAAPPQLPPALLDQLRNGGRMVLPVGPHDHQALMLVRKDAQGQSSTRVVLPVRFSALEEGEAADLF</sequence>
<evidence type="ECO:0000256" key="7">
    <source>
        <dbReference type="HAMAP-Rule" id="MF_00090"/>
    </source>
</evidence>
<comment type="function">
    <text evidence="7">Catalyzes the methyl esterification of L-isoaspartyl residues in peptides and proteins that result from spontaneous decomposition of normal L-aspartyl and L-asparaginyl residues. It plays a role in the repair and/or degradation of damaged proteins.</text>
</comment>
<dbReference type="InterPro" id="IPR029063">
    <property type="entry name" value="SAM-dependent_MTases_sf"/>
</dbReference>
<dbReference type="EC" id="2.1.1.77" evidence="7"/>
<evidence type="ECO:0000313" key="8">
    <source>
        <dbReference type="EMBL" id="MET7013445.1"/>
    </source>
</evidence>
<evidence type="ECO:0000256" key="4">
    <source>
        <dbReference type="ARBA" id="ARBA00022603"/>
    </source>
</evidence>
<reference evidence="8 9" key="1">
    <citation type="submission" date="2024-07" db="EMBL/GenBank/DDBJ databases">
        <title>Uliginosibacterium flavum JJ3220;KACC:17644.</title>
        <authorList>
            <person name="Kim M.K."/>
        </authorList>
    </citation>
    <scope>NUCLEOTIDE SEQUENCE [LARGE SCALE GENOMIC DNA]</scope>
    <source>
        <strain evidence="8 9">KACC:17644</strain>
    </source>
</reference>
<evidence type="ECO:0000256" key="2">
    <source>
        <dbReference type="ARBA" id="ARBA00005369"/>
    </source>
</evidence>
<dbReference type="SUPFAM" id="SSF53335">
    <property type="entry name" value="S-adenosyl-L-methionine-dependent methyltransferases"/>
    <property type="match status" value="1"/>
</dbReference>
<protein>
    <recommendedName>
        <fullName evidence="7">Protein-L-isoaspartate O-methyltransferase</fullName>
        <ecNumber evidence="7">2.1.1.77</ecNumber>
    </recommendedName>
    <alternativeName>
        <fullName evidence="7">L-isoaspartyl protein carboxyl methyltransferase</fullName>
    </alternativeName>
    <alternativeName>
        <fullName evidence="7">Protein L-isoaspartyl methyltransferase</fullName>
    </alternativeName>
    <alternativeName>
        <fullName evidence="7">Protein-beta-aspartate methyltransferase</fullName>
        <shortName evidence="7">PIMT</shortName>
    </alternativeName>
</protein>
<dbReference type="Proteomes" id="UP001549691">
    <property type="component" value="Unassembled WGS sequence"/>
</dbReference>
<dbReference type="PANTHER" id="PTHR11579:SF0">
    <property type="entry name" value="PROTEIN-L-ISOASPARTATE(D-ASPARTATE) O-METHYLTRANSFERASE"/>
    <property type="match status" value="1"/>
</dbReference>
<keyword evidence="6 7" id="KW-0949">S-adenosyl-L-methionine</keyword>
<comment type="caution">
    <text evidence="8">The sequence shown here is derived from an EMBL/GenBank/DDBJ whole genome shotgun (WGS) entry which is preliminary data.</text>
</comment>
<dbReference type="PANTHER" id="PTHR11579">
    <property type="entry name" value="PROTEIN-L-ISOASPARTATE O-METHYLTRANSFERASE"/>
    <property type="match status" value="1"/>
</dbReference>
<organism evidence="8 9">
    <name type="scientific">Uliginosibacterium flavum</name>
    <dbReference type="NCBI Taxonomy" id="1396831"/>
    <lineage>
        <taxon>Bacteria</taxon>
        <taxon>Pseudomonadati</taxon>
        <taxon>Pseudomonadota</taxon>
        <taxon>Betaproteobacteria</taxon>
        <taxon>Rhodocyclales</taxon>
        <taxon>Zoogloeaceae</taxon>
        <taxon>Uliginosibacterium</taxon>
    </lineage>
</organism>
<accession>A0ABV2THQ6</accession>
<evidence type="ECO:0000256" key="1">
    <source>
        <dbReference type="ARBA" id="ARBA00004496"/>
    </source>
</evidence>
<dbReference type="NCBIfam" id="TIGR00080">
    <property type="entry name" value="pimt"/>
    <property type="match status" value="1"/>
</dbReference>
<evidence type="ECO:0000256" key="3">
    <source>
        <dbReference type="ARBA" id="ARBA00022490"/>
    </source>
</evidence>
<evidence type="ECO:0000256" key="6">
    <source>
        <dbReference type="ARBA" id="ARBA00022691"/>
    </source>
</evidence>
<dbReference type="HAMAP" id="MF_00090">
    <property type="entry name" value="PIMT"/>
    <property type="match status" value="1"/>
</dbReference>
<keyword evidence="3 7" id="KW-0963">Cytoplasm</keyword>
<feature type="active site" evidence="7">
    <location>
        <position position="73"/>
    </location>
</feature>
<dbReference type="PROSITE" id="PS01279">
    <property type="entry name" value="PCMT"/>
    <property type="match status" value="1"/>
</dbReference>
<dbReference type="InterPro" id="IPR000682">
    <property type="entry name" value="PCMT"/>
</dbReference>
<dbReference type="Gene3D" id="3.40.50.150">
    <property type="entry name" value="Vaccinia Virus protein VP39"/>
    <property type="match status" value="1"/>
</dbReference>
<comment type="subcellular location">
    <subcellularLocation>
        <location evidence="1 7">Cytoplasm</location>
    </subcellularLocation>
</comment>
<dbReference type="NCBIfam" id="NF001453">
    <property type="entry name" value="PRK00312.1"/>
    <property type="match status" value="1"/>
</dbReference>
<gene>
    <name evidence="7" type="primary">pcm</name>
    <name evidence="8" type="ORF">ABXR19_04535</name>
</gene>